<feature type="transmembrane region" description="Helical" evidence="7">
    <location>
        <begin position="289"/>
        <end position="306"/>
    </location>
</feature>
<evidence type="ECO:0000256" key="1">
    <source>
        <dbReference type="ARBA" id="ARBA00004651"/>
    </source>
</evidence>
<dbReference type="STRING" id="158189.SpiBuddy_2461"/>
<dbReference type="PROSITE" id="PS50928">
    <property type="entry name" value="ABC_TM1"/>
    <property type="match status" value="1"/>
</dbReference>
<dbReference type="PANTHER" id="PTHR30193:SF41">
    <property type="entry name" value="DIACETYLCHITOBIOSE UPTAKE SYSTEM PERMEASE PROTEIN NGCF"/>
    <property type="match status" value="1"/>
</dbReference>
<evidence type="ECO:0000256" key="2">
    <source>
        <dbReference type="ARBA" id="ARBA00022448"/>
    </source>
</evidence>
<dbReference type="Proteomes" id="UP000008466">
    <property type="component" value="Chromosome"/>
</dbReference>
<dbReference type="KEGG" id="sbu:SpiBuddy_2461"/>
<dbReference type="CDD" id="cd06261">
    <property type="entry name" value="TM_PBP2"/>
    <property type="match status" value="1"/>
</dbReference>
<evidence type="ECO:0000256" key="3">
    <source>
        <dbReference type="ARBA" id="ARBA00022475"/>
    </source>
</evidence>
<dbReference type="Gene3D" id="1.10.3720.10">
    <property type="entry name" value="MetI-like"/>
    <property type="match status" value="1"/>
</dbReference>
<dbReference type="eggNOG" id="COG1175">
    <property type="taxonomic scope" value="Bacteria"/>
</dbReference>
<dbReference type="GO" id="GO:0005886">
    <property type="term" value="C:plasma membrane"/>
    <property type="evidence" value="ECO:0007669"/>
    <property type="project" value="UniProtKB-SubCell"/>
</dbReference>
<dbReference type="InterPro" id="IPR051393">
    <property type="entry name" value="ABC_transporter_permease"/>
</dbReference>
<dbReference type="InterPro" id="IPR000515">
    <property type="entry name" value="MetI-like"/>
</dbReference>
<evidence type="ECO:0000256" key="6">
    <source>
        <dbReference type="ARBA" id="ARBA00023136"/>
    </source>
</evidence>
<feature type="transmembrane region" description="Helical" evidence="7">
    <location>
        <begin position="98"/>
        <end position="117"/>
    </location>
</feature>
<keyword evidence="4 7" id="KW-0812">Transmembrane</keyword>
<protein>
    <submittedName>
        <fullName evidence="9">ABC-type transporter, integral membrane subunit</fullName>
    </submittedName>
</protein>
<dbReference type="SUPFAM" id="SSF161098">
    <property type="entry name" value="MetI-like"/>
    <property type="match status" value="1"/>
</dbReference>
<feature type="transmembrane region" description="Helical" evidence="7">
    <location>
        <begin position="226"/>
        <end position="247"/>
    </location>
</feature>
<evidence type="ECO:0000256" key="5">
    <source>
        <dbReference type="ARBA" id="ARBA00022989"/>
    </source>
</evidence>
<dbReference type="PANTHER" id="PTHR30193">
    <property type="entry name" value="ABC TRANSPORTER PERMEASE PROTEIN"/>
    <property type="match status" value="1"/>
</dbReference>
<dbReference type="GO" id="GO:0055085">
    <property type="term" value="P:transmembrane transport"/>
    <property type="evidence" value="ECO:0007669"/>
    <property type="project" value="InterPro"/>
</dbReference>
<comment type="subcellular location">
    <subcellularLocation>
        <location evidence="1 7">Cell membrane</location>
        <topology evidence="1 7">Multi-pass membrane protein</topology>
    </subcellularLocation>
</comment>
<dbReference type="HOGENOM" id="CLU_016047_0_0_12"/>
<keyword evidence="3" id="KW-1003">Cell membrane</keyword>
<gene>
    <name evidence="9" type="ordered locus">SpiBuddy_2461</name>
</gene>
<name>F0RRL5_SPHGB</name>
<comment type="similarity">
    <text evidence="7">Belongs to the binding-protein-dependent transport system permease family.</text>
</comment>
<keyword evidence="6 7" id="KW-0472">Membrane</keyword>
<accession>F0RRL5</accession>
<dbReference type="InterPro" id="IPR035906">
    <property type="entry name" value="MetI-like_sf"/>
</dbReference>
<reference evidence="10" key="1">
    <citation type="submission" date="2011-02" db="EMBL/GenBank/DDBJ databases">
        <title>Complete sequence of Spirochaeta sp. Buddy.</title>
        <authorList>
            <person name="Lucas S."/>
            <person name="Copeland A."/>
            <person name="Lapidus A."/>
            <person name="Cheng J.-F."/>
            <person name="Goodwin L."/>
            <person name="Pitluck S."/>
            <person name="Zeytun A."/>
            <person name="Detter J.C."/>
            <person name="Han C."/>
            <person name="Tapia R."/>
            <person name="Land M."/>
            <person name="Hauser L."/>
            <person name="Kyrpides N."/>
            <person name="Ivanova N."/>
            <person name="Mikhailova N."/>
            <person name="Pagani I."/>
            <person name="Ritalahti K.M."/>
            <person name="Loeffler F.E."/>
            <person name="Woyke T."/>
        </authorList>
    </citation>
    <scope>NUCLEOTIDE SEQUENCE [LARGE SCALE GENOMIC DNA]</scope>
    <source>
        <strain evidence="10">ATCC BAA-1886 / DSM 22777 / Buddy</strain>
    </source>
</reference>
<dbReference type="EMBL" id="CP002541">
    <property type="protein sequence ID" value="ADY14274.1"/>
    <property type="molecule type" value="Genomic_DNA"/>
</dbReference>
<evidence type="ECO:0000256" key="7">
    <source>
        <dbReference type="RuleBase" id="RU363032"/>
    </source>
</evidence>
<feature type="transmembrane region" description="Helical" evidence="7">
    <location>
        <begin position="31"/>
        <end position="61"/>
    </location>
</feature>
<proteinExistence type="inferred from homology"/>
<evidence type="ECO:0000259" key="8">
    <source>
        <dbReference type="PROSITE" id="PS50928"/>
    </source>
</evidence>
<feature type="domain" description="ABC transmembrane type-1" evidence="8">
    <location>
        <begin position="92"/>
        <end position="303"/>
    </location>
</feature>
<evidence type="ECO:0000313" key="10">
    <source>
        <dbReference type="Proteomes" id="UP000008466"/>
    </source>
</evidence>
<keyword evidence="5 7" id="KW-1133">Transmembrane helix</keyword>
<keyword evidence="2 7" id="KW-0813">Transport</keyword>
<feature type="transmembrane region" description="Helical" evidence="7">
    <location>
        <begin position="177"/>
        <end position="205"/>
    </location>
</feature>
<sequence>MSCVIGRLDETNLPTRRKKGMPVQKSHYRNVALFLSFVGPSILFFVLVFIVPMIFGVYLTFTDWNGYSSSKVLVGLKNYIDVFSDGSFWKSMANTVRYSFVSVVMVNLLAFALAYMLTSGIKGERFLRAVFFIPNLIGGLILGYIWRFIFSRVVVNLYSVIPLALFKQSWLSSPDTAMAAMIIVTTWQYSGYILLIYIAGFIGIPQDMIEAARIDGAKELCITRKIRIPLMVPSIVVSLFLTLTRTFKVYDLNLSLTGGGPYDATKLAAMHIYAKAFEEQKYGVGQAEALILFVVMATIALTQTYIGKKREQEM</sequence>
<feature type="transmembrane region" description="Helical" evidence="7">
    <location>
        <begin position="129"/>
        <end position="149"/>
    </location>
</feature>
<dbReference type="AlphaFoldDB" id="F0RRL5"/>
<dbReference type="Pfam" id="PF00528">
    <property type="entry name" value="BPD_transp_1"/>
    <property type="match status" value="1"/>
</dbReference>
<keyword evidence="10" id="KW-1185">Reference proteome</keyword>
<evidence type="ECO:0000256" key="4">
    <source>
        <dbReference type="ARBA" id="ARBA00022692"/>
    </source>
</evidence>
<evidence type="ECO:0000313" key="9">
    <source>
        <dbReference type="EMBL" id="ADY14274.1"/>
    </source>
</evidence>
<organism evidence="9 10">
    <name type="scientific">Sphaerochaeta globosa (strain ATCC BAA-1886 / DSM 22777 / Buddy)</name>
    <name type="common">Spirochaeta sp. (strain Buddy)</name>
    <dbReference type="NCBI Taxonomy" id="158189"/>
    <lineage>
        <taxon>Bacteria</taxon>
        <taxon>Pseudomonadati</taxon>
        <taxon>Spirochaetota</taxon>
        <taxon>Spirochaetia</taxon>
        <taxon>Spirochaetales</taxon>
        <taxon>Sphaerochaetaceae</taxon>
        <taxon>Sphaerochaeta</taxon>
    </lineage>
</organism>